<dbReference type="PANTHER" id="PTHR16301">
    <property type="entry name" value="IMPACT-RELATED"/>
    <property type="match status" value="1"/>
</dbReference>
<name>A0ABZ0PBC2_9BACT</name>
<evidence type="ECO:0000313" key="3">
    <source>
        <dbReference type="EMBL" id="WPB54201.1"/>
    </source>
</evidence>
<organism evidence="3 4">
    <name type="scientific">Metamycoplasma equirhinis</name>
    <dbReference type="NCBI Taxonomy" id="92402"/>
    <lineage>
        <taxon>Bacteria</taxon>
        <taxon>Bacillati</taxon>
        <taxon>Mycoplasmatota</taxon>
        <taxon>Mycoplasmoidales</taxon>
        <taxon>Metamycoplasmataceae</taxon>
        <taxon>Metamycoplasma</taxon>
    </lineage>
</organism>
<dbReference type="PANTHER" id="PTHR16301:SF20">
    <property type="entry name" value="IMPACT FAMILY MEMBER YIGZ"/>
    <property type="match status" value="1"/>
</dbReference>
<feature type="domain" description="Impact N-terminal" evidence="2">
    <location>
        <begin position="7"/>
        <end position="113"/>
    </location>
</feature>
<evidence type="ECO:0000256" key="1">
    <source>
        <dbReference type="ARBA" id="ARBA00007665"/>
    </source>
</evidence>
<comment type="similarity">
    <text evidence="1">Belongs to the IMPACT family.</text>
</comment>
<evidence type="ECO:0000259" key="2">
    <source>
        <dbReference type="Pfam" id="PF01205"/>
    </source>
</evidence>
<dbReference type="GeneID" id="94493527"/>
<dbReference type="InterPro" id="IPR020568">
    <property type="entry name" value="Ribosomal_Su5_D2-typ_SF"/>
</dbReference>
<accession>A0ABZ0PBC2</accession>
<protein>
    <submittedName>
        <fullName evidence="3">YigZ family protein</fullName>
    </submittedName>
</protein>
<dbReference type="EMBL" id="CP137845">
    <property type="protein sequence ID" value="WPB54201.1"/>
    <property type="molecule type" value="Genomic_DNA"/>
</dbReference>
<proteinExistence type="inferred from homology"/>
<reference evidence="3" key="1">
    <citation type="submission" date="2023-11" db="EMBL/GenBank/DDBJ databases">
        <title>Completed genome sequence of Mycoplasma equirhinis type strain M432/72.</title>
        <authorList>
            <person name="Spergser J."/>
        </authorList>
    </citation>
    <scope>NUCLEOTIDE SEQUENCE [LARGE SCALE GENOMIC DNA]</scope>
    <source>
        <strain evidence="3">M432/72</strain>
    </source>
</reference>
<sequence>MHELIIKKSKFLSFCFNVHSKEEVKILLNKLISEHKKANHIVYAFIIEENKIKISGYSDDNEPKGVAGIPIYKLLENKNLTNKAVFVVRYFGGIKLGKSTLLRTYLMAAKQCLGD</sequence>
<gene>
    <name evidence="3" type="ORF">R9B83_01410</name>
</gene>
<dbReference type="Gene3D" id="3.30.230.30">
    <property type="entry name" value="Impact, N-terminal domain"/>
    <property type="match status" value="1"/>
</dbReference>
<dbReference type="InterPro" id="IPR001498">
    <property type="entry name" value="Impact_N"/>
</dbReference>
<keyword evidence="4" id="KW-1185">Reference proteome</keyword>
<evidence type="ECO:0000313" key="4">
    <source>
        <dbReference type="Proteomes" id="UP001303601"/>
    </source>
</evidence>
<dbReference type="InterPro" id="IPR036956">
    <property type="entry name" value="Impact_N_sf"/>
</dbReference>
<dbReference type="Pfam" id="PF01205">
    <property type="entry name" value="Impact_N"/>
    <property type="match status" value="1"/>
</dbReference>
<dbReference type="SUPFAM" id="SSF54211">
    <property type="entry name" value="Ribosomal protein S5 domain 2-like"/>
    <property type="match status" value="1"/>
</dbReference>
<dbReference type="RefSeq" id="WP_140031651.1">
    <property type="nucleotide sequence ID" value="NZ_AP027305.1"/>
</dbReference>
<dbReference type="Proteomes" id="UP001303601">
    <property type="component" value="Chromosome"/>
</dbReference>
<dbReference type="InterPro" id="IPR023582">
    <property type="entry name" value="Impact"/>
</dbReference>